<dbReference type="EMBL" id="CACRUG010000011">
    <property type="protein sequence ID" value="VYU24629.1"/>
    <property type="molecule type" value="Genomic_DNA"/>
</dbReference>
<dbReference type="RefSeq" id="WP_156697546.1">
    <property type="nucleotide sequence ID" value="NZ_CACRUG010000011.1"/>
</dbReference>
<dbReference type="AlphaFoldDB" id="A0A6N3DBV9"/>
<organism evidence="1">
    <name type="scientific">Veillonella parvula</name>
    <name type="common">Staphylococcus parvulus</name>
    <dbReference type="NCBI Taxonomy" id="29466"/>
    <lineage>
        <taxon>Bacteria</taxon>
        <taxon>Bacillati</taxon>
        <taxon>Bacillota</taxon>
        <taxon>Negativicutes</taxon>
        <taxon>Veillonellales</taxon>
        <taxon>Veillonellaceae</taxon>
        <taxon>Veillonella</taxon>
    </lineage>
</organism>
<gene>
    <name evidence="1" type="ORF">VPLFYP99_00405</name>
</gene>
<dbReference type="PROSITE" id="PS51257">
    <property type="entry name" value="PROKAR_LIPOPROTEIN"/>
    <property type="match status" value="1"/>
</dbReference>
<reference evidence="1" key="1">
    <citation type="submission" date="2019-11" db="EMBL/GenBank/DDBJ databases">
        <authorList>
            <person name="Feng L."/>
        </authorList>
    </citation>
    <scope>NUCLEOTIDE SEQUENCE</scope>
    <source>
        <strain evidence="1">VparvulaLFYP99</strain>
    </source>
</reference>
<proteinExistence type="predicted"/>
<dbReference type="Pfam" id="PF14903">
    <property type="entry name" value="WG_beta_rep"/>
    <property type="match status" value="1"/>
</dbReference>
<sequence length="433" mass="50100">MRKFILSFAIALVSCNIIAAKEYITLESQTGNTIVDEKGQWILGPYDNLHVEYIKGYNNNYVYGSFYENGQKRYVNLVELAYLPVGYEYEFYYKFAKAFTNGGFKLLNLDGTYAINDVITDYDDLSDTIILGKKGEYWYVYNRVSGNPIIDSPIRSIKESITKYWSRKDKKYLYKLYTIDDYTKYLTENGVLLSVDEAIDLINRNDYIEIRNNDGAGGDSYSDENFYSRAPSDVYDLFSEVDDKGNTLYGMKTKDNIIVIPPKYKSIKHLGKEFKYFVVTDKNNRYGIVDSLDQTIVATNNYSYERLSDRSFILKDSYGNSIFNASSGVFYADVFDSIDTSKPNYVLNKVTTATYDKIKYVIDTNSGYKLFKLPHYDDDITSFYKALFVYKSKGKYGLMDYNGNIIIEPKFDKVTIDEPELAEYIKEIDSYDK</sequence>
<name>A0A6N3DBV9_VEIPA</name>
<evidence type="ECO:0000313" key="1">
    <source>
        <dbReference type="EMBL" id="VYU24629.1"/>
    </source>
</evidence>
<dbReference type="InterPro" id="IPR032774">
    <property type="entry name" value="WG_beta_rep"/>
</dbReference>
<accession>A0A6N3DBV9</accession>
<protein>
    <submittedName>
        <fullName evidence="1">Uncharacterized protein</fullName>
    </submittedName>
</protein>